<gene>
    <name evidence="1" type="ORF">N5C08_17485</name>
</gene>
<reference evidence="1" key="1">
    <citation type="submission" date="2022-09" db="EMBL/GenBank/DDBJ databases">
        <title>Complete genome sequence of Pseudomonas promysalinigenes strain RL-WG26, a newly isolated PGPR with the potential for plant salinity stress alleviation.</title>
        <authorList>
            <person name="Ren L."/>
            <person name="Wang G."/>
            <person name="Hu H."/>
        </authorList>
    </citation>
    <scope>NUCLEOTIDE SEQUENCE</scope>
    <source>
        <strain evidence="1">RL-WG26</strain>
    </source>
</reference>
<organism evidence="1 2">
    <name type="scientific">Pseudomonas promysalinigenes</name>
    <dbReference type="NCBI Taxonomy" id="485898"/>
    <lineage>
        <taxon>Bacteria</taxon>
        <taxon>Pseudomonadati</taxon>
        <taxon>Pseudomonadota</taxon>
        <taxon>Gammaproteobacteria</taxon>
        <taxon>Pseudomonadales</taxon>
        <taxon>Pseudomonadaceae</taxon>
        <taxon>Pseudomonas</taxon>
    </lineage>
</organism>
<keyword evidence="2" id="KW-1185">Reference proteome</keyword>
<dbReference type="Proteomes" id="UP001064504">
    <property type="component" value="Chromosome"/>
</dbReference>
<name>A0ABY6AM69_9PSED</name>
<evidence type="ECO:0000313" key="2">
    <source>
        <dbReference type="Proteomes" id="UP001064504"/>
    </source>
</evidence>
<sequence length="631" mass="72601">MMEEKACCEIRLDAPINNAQLMIDTQHILAKAPIETIIIRFGHRYGFDFGAWCFAKRSGRHVKKKVDTSTRLSARIEPIKNLASHIVTMSLTGKSLASAYTAMADWVIMGNWCEANGKEDFLNSPPLYHEALISFSGHLNTDHRAYSTRQRMQTVCRTFGEQMFPEEGYLFSNLPAIERPRGKNKNIPEPPTRQDVKTHLQTCEPLFVGITNFLVNGERFPYKLKIKNDFAWMTPDERYPLITSKILATDKTWASESMTFDYSKGCMRTIEEYRARARTTGDNYYFAAKDNYEASLELANKSTYSKYRIQVARIAHDSFVAMFTAATGINESPLRKLPWDAKYQIIQDEEVGMRVIKLRAQNKVITVRVKAPFIKHFKKFVSLRNYLCKDCDHPFLFIGFDGNTTSNYRIMNTNILRRLHDRVRRLIDPDMPCLSYQSFRNYKDNYTAKEHGHEASRALLNHSERTQRNHYLKSNEQSAIDQIGKFNDVVNDFFGKPHPCSIPVGGCMSEGNPQESMQSPITVQPNCKNATGCLNCVHHKVHANHDDAWKLLSFEYVIKQMMQASASIEHFETIHGPTLKTIDNLLTEMLSVNPSLEPTLIELRQDVYKNNSLTGYWQRQLERLVRLKVIS</sequence>
<evidence type="ECO:0008006" key="3">
    <source>
        <dbReference type="Google" id="ProtNLM"/>
    </source>
</evidence>
<dbReference type="EMBL" id="CP104557">
    <property type="protein sequence ID" value="UXH38753.1"/>
    <property type="molecule type" value="Genomic_DNA"/>
</dbReference>
<protein>
    <recommendedName>
        <fullName evidence="3">Integrase</fullName>
    </recommendedName>
</protein>
<accession>A0ABY6AM69</accession>
<proteinExistence type="predicted"/>
<evidence type="ECO:0000313" key="1">
    <source>
        <dbReference type="EMBL" id="UXH38753.1"/>
    </source>
</evidence>
<dbReference type="RefSeq" id="WP_261743875.1">
    <property type="nucleotide sequence ID" value="NZ_CP104557.1"/>
</dbReference>